<dbReference type="GO" id="GO:0015288">
    <property type="term" value="F:porin activity"/>
    <property type="evidence" value="ECO:0007669"/>
    <property type="project" value="TreeGrafter"/>
</dbReference>
<comment type="subcellular location">
    <subcellularLocation>
        <location evidence="1">Cell outer membrane</location>
    </subcellularLocation>
</comment>
<dbReference type="Proteomes" id="UP000197468">
    <property type="component" value="Unassembled WGS sequence"/>
</dbReference>
<dbReference type="GO" id="GO:1990281">
    <property type="term" value="C:efflux pump complex"/>
    <property type="evidence" value="ECO:0007669"/>
    <property type="project" value="TreeGrafter"/>
</dbReference>
<keyword evidence="7" id="KW-0998">Cell outer membrane</keyword>
<evidence type="ECO:0000256" key="8">
    <source>
        <dbReference type="SAM" id="Coils"/>
    </source>
</evidence>
<keyword evidence="3" id="KW-0813">Transport</keyword>
<dbReference type="InterPro" id="IPR010130">
    <property type="entry name" value="T1SS_OMP_TolC"/>
</dbReference>
<evidence type="ECO:0000313" key="9">
    <source>
        <dbReference type="EMBL" id="OWQ91358.1"/>
    </source>
</evidence>
<dbReference type="InterPro" id="IPR051906">
    <property type="entry name" value="TolC-like"/>
</dbReference>
<evidence type="ECO:0000256" key="1">
    <source>
        <dbReference type="ARBA" id="ARBA00004442"/>
    </source>
</evidence>
<comment type="caution">
    <text evidence="9">The sequence shown here is derived from an EMBL/GenBank/DDBJ whole genome shotgun (WGS) entry which is preliminary data.</text>
</comment>
<name>A0A246JFP9_9BURK</name>
<feature type="coiled-coil region" evidence="8">
    <location>
        <begin position="321"/>
        <end position="348"/>
    </location>
</feature>
<dbReference type="EMBL" id="NIOF01000003">
    <property type="protein sequence ID" value="OWQ91358.1"/>
    <property type="molecule type" value="Genomic_DNA"/>
</dbReference>
<gene>
    <name evidence="9" type="ORF">CDN99_09325</name>
</gene>
<sequence>MKLPFPFPRERRASTLIAAALLFAVGGLPIAAQAEDLIEVYAQARANDPVLAAARAIRGGQQELAVQARAALLPQWSAQLAELRNQNDGSREHQLTHSLSQVLVDLSRLRSWDAAQTLVSAEDARVRAAEANLCARVASAYFGVLAQQASLATAQAIEDVYGQQVAQAQSRFEAQLSASLDVEQARAYYELARGNTAQVRESLLDARQALAQITGRMPGELLPLTPDLAMLMPDPADPEAWVAQSLRDNPALQAAALGVTASDQRVAAARAAHLPTLSVGLDGQRRAGDALAPQDAGRYNAVVGLKLTIPIFSGGAIESQKRQAIYQREQLRDDLEGARRAMTRETQAQYQAVLSSLSQMRTAGAAVQAAERALASTRSGLDLGARTMTDLLLAIQTQSNARNAWEQARHRYVLSKLLLQQAAGALGEPQLAAVNTLLSAAK</sequence>
<keyword evidence="6" id="KW-0472">Membrane</keyword>
<dbReference type="OrthoDB" id="9813458at2"/>
<dbReference type="Pfam" id="PF02321">
    <property type="entry name" value="OEP"/>
    <property type="match status" value="2"/>
</dbReference>
<dbReference type="NCBIfam" id="TIGR01844">
    <property type="entry name" value="type_I_sec_TolC"/>
    <property type="match status" value="1"/>
</dbReference>
<dbReference type="GO" id="GO:0009279">
    <property type="term" value="C:cell outer membrane"/>
    <property type="evidence" value="ECO:0007669"/>
    <property type="project" value="UniProtKB-SubCell"/>
</dbReference>
<comment type="similarity">
    <text evidence="2">Belongs to the outer membrane factor (OMF) (TC 1.B.17) family.</text>
</comment>
<evidence type="ECO:0008006" key="11">
    <source>
        <dbReference type="Google" id="ProtNLM"/>
    </source>
</evidence>
<dbReference type="AlphaFoldDB" id="A0A246JFP9"/>
<evidence type="ECO:0000256" key="3">
    <source>
        <dbReference type="ARBA" id="ARBA00022448"/>
    </source>
</evidence>
<evidence type="ECO:0000256" key="4">
    <source>
        <dbReference type="ARBA" id="ARBA00022452"/>
    </source>
</evidence>
<reference evidence="9 10" key="1">
    <citation type="journal article" date="2008" name="Int. J. Syst. Evol. Microbiol.">
        <title>Description of Roseateles aquatilis sp. nov. and Roseateles terrae sp. nov., in the class Betaproteobacteria, and emended description of the genus Roseateles.</title>
        <authorList>
            <person name="Gomila M."/>
            <person name="Bowien B."/>
            <person name="Falsen E."/>
            <person name="Moore E.R."/>
            <person name="Lalucat J."/>
        </authorList>
    </citation>
    <scope>NUCLEOTIDE SEQUENCE [LARGE SCALE GENOMIC DNA]</scope>
    <source>
        <strain evidence="9 10">CCUG 48205</strain>
    </source>
</reference>
<protein>
    <recommendedName>
        <fullName evidence="11">Type I secretion protein TolC</fullName>
    </recommendedName>
</protein>
<keyword evidence="8" id="KW-0175">Coiled coil</keyword>
<accession>A0A246JFP9</accession>
<dbReference type="Gene3D" id="1.20.1600.10">
    <property type="entry name" value="Outer membrane efflux proteins (OEP)"/>
    <property type="match status" value="1"/>
</dbReference>
<evidence type="ECO:0000313" key="10">
    <source>
        <dbReference type="Proteomes" id="UP000197468"/>
    </source>
</evidence>
<organism evidence="9 10">
    <name type="scientific">Roseateles aquatilis</name>
    <dbReference type="NCBI Taxonomy" id="431061"/>
    <lineage>
        <taxon>Bacteria</taxon>
        <taxon>Pseudomonadati</taxon>
        <taxon>Pseudomonadota</taxon>
        <taxon>Betaproteobacteria</taxon>
        <taxon>Burkholderiales</taxon>
        <taxon>Sphaerotilaceae</taxon>
        <taxon>Roseateles</taxon>
    </lineage>
</organism>
<dbReference type="GO" id="GO:0015562">
    <property type="term" value="F:efflux transmembrane transporter activity"/>
    <property type="evidence" value="ECO:0007669"/>
    <property type="project" value="InterPro"/>
</dbReference>
<proteinExistence type="inferred from homology"/>
<dbReference type="RefSeq" id="WP_088384585.1">
    <property type="nucleotide sequence ID" value="NZ_NIOF01000003.1"/>
</dbReference>
<evidence type="ECO:0000256" key="2">
    <source>
        <dbReference type="ARBA" id="ARBA00007613"/>
    </source>
</evidence>
<keyword evidence="4" id="KW-1134">Transmembrane beta strand</keyword>
<keyword evidence="10" id="KW-1185">Reference proteome</keyword>
<evidence type="ECO:0000256" key="6">
    <source>
        <dbReference type="ARBA" id="ARBA00023136"/>
    </source>
</evidence>
<dbReference type="SUPFAM" id="SSF56954">
    <property type="entry name" value="Outer membrane efflux proteins (OEP)"/>
    <property type="match status" value="1"/>
</dbReference>
<dbReference type="PANTHER" id="PTHR30026">
    <property type="entry name" value="OUTER MEMBRANE PROTEIN TOLC"/>
    <property type="match status" value="1"/>
</dbReference>
<evidence type="ECO:0000256" key="5">
    <source>
        <dbReference type="ARBA" id="ARBA00022692"/>
    </source>
</evidence>
<keyword evidence="5" id="KW-0812">Transmembrane</keyword>
<dbReference type="PANTHER" id="PTHR30026:SF20">
    <property type="entry name" value="OUTER MEMBRANE PROTEIN TOLC"/>
    <property type="match status" value="1"/>
</dbReference>
<evidence type="ECO:0000256" key="7">
    <source>
        <dbReference type="ARBA" id="ARBA00023237"/>
    </source>
</evidence>
<dbReference type="InterPro" id="IPR003423">
    <property type="entry name" value="OMP_efflux"/>
</dbReference>